<protein>
    <recommendedName>
        <fullName evidence="4">DUF2484 family protein</fullName>
    </recommendedName>
</protein>
<feature type="transmembrane region" description="Helical" evidence="1">
    <location>
        <begin position="54"/>
        <end position="73"/>
    </location>
</feature>
<dbReference type="RefSeq" id="WP_093093100.1">
    <property type="nucleotide sequence ID" value="NZ_FOTQ01000002.1"/>
</dbReference>
<proteinExistence type="predicted"/>
<keyword evidence="3" id="KW-1185">Reference proteome</keyword>
<dbReference type="EMBL" id="FOTQ01000002">
    <property type="protein sequence ID" value="SFL94505.1"/>
    <property type="molecule type" value="Genomic_DNA"/>
</dbReference>
<name>A0A1I4LU80_9RHOB</name>
<evidence type="ECO:0000313" key="2">
    <source>
        <dbReference type="EMBL" id="SFL94505.1"/>
    </source>
</evidence>
<dbReference type="Proteomes" id="UP000199144">
    <property type="component" value="Unassembled WGS sequence"/>
</dbReference>
<keyword evidence="1" id="KW-1133">Transmembrane helix</keyword>
<accession>A0A1I4LU80</accession>
<gene>
    <name evidence="2" type="ORF">SAMN04488042_102235</name>
</gene>
<dbReference type="OrthoDB" id="7862849at2"/>
<dbReference type="Pfam" id="PF10658">
    <property type="entry name" value="DUF2484"/>
    <property type="match status" value="1"/>
</dbReference>
<dbReference type="AlphaFoldDB" id="A0A1I4LU80"/>
<keyword evidence="1" id="KW-0812">Transmembrane</keyword>
<evidence type="ECO:0000256" key="1">
    <source>
        <dbReference type="SAM" id="Phobius"/>
    </source>
</evidence>
<evidence type="ECO:0000313" key="3">
    <source>
        <dbReference type="Proteomes" id="UP000199144"/>
    </source>
</evidence>
<dbReference type="InterPro" id="IPR018919">
    <property type="entry name" value="DUF2484"/>
</dbReference>
<dbReference type="STRING" id="254406.SAMN04488042_102235"/>
<reference evidence="2" key="1">
    <citation type="submission" date="2016-10" db="EMBL/GenBank/DDBJ databases">
        <authorList>
            <person name="de Groot N.N."/>
        </authorList>
    </citation>
    <scope>NUCLEOTIDE SEQUENCE [LARGE SCALE GENOMIC DNA]</scope>
    <source>
        <strain evidence="2">DSM 15283</strain>
    </source>
</reference>
<feature type="transmembrane region" description="Helical" evidence="1">
    <location>
        <begin position="29"/>
        <end position="47"/>
    </location>
</feature>
<evidence type="ECO:0008006" key="4">
    <source>
        <dbReference type="Google" id="ProtNLM"/>
    </source>
</evidence>
<sequence length="81" mass="9389">MTISMILALLWLLAANLRAMFPSRDNLWKFAYVMIAIGIPILIGVAIQNGIWMALLILFMAGWVMRWPVIYLVRWVRKRVG</sequence>
<organism evidence="2 3">
    <name type="scientific">Shimia aestuarii</name>
    <dbReference type="NCBI Taxonomy" id="254406"/>
    <lineage>
        <taxon>Bacteria</taxon>
        <taxon>Pseudomonadati</taxon>
        <taxon>Pseudomonadota</taxon>
        <taxon>Alphaproteobacteria</taxon>
        <taxon>Rhodobacterales</taxon>
        <taxon>Roseobacteraceae</taxon>
    </lineage>
</organism>
<keyword evidence="1" id="KW-0472">Membrane</keyword>